<keyword evidence="2" id="KW-1185">Reference proteome</keyword>
<evidence type="ECO:0000313" key="2">
    <source>
        <dbReference type="Proteomes" id="UP000000724"/>
    </source>
</evidence>
<dbReference type="AlphaFoldDB" id="B6HR39"/>
<sequence length="199" mass="22897">MLRYTTGDSASGNCSLIRRMLTALVSVTTTGMKKVTSRERGGEVDDVEHLARIADVLDEMRLFYLEAACIYVARARKASNSMDVGRHGDWWSRNKDEIEEDEYEMEEREARKDLTTDLETRLRGKQLRRIKSFAGFDEAKAKPPTCWRNHSQSRPWELLLGLPERDIQLRRECLGVRLVLNEYEVLMGMKVEGRALGIS</sequence>
<reference evidence="1 2" key="1">
    <citation type="journal article" date="2008" name="Nat. Biotechnol.">
        <title>Genome sequencing and analysis of the filamentous fungus Penicillium chrysogenum.</title>
        <authorList>
            <person name="van den Berg M.A."/>
            <person name="Albang R."/>
            <person name="Albermann K."/>
            <person name="Badger J.H."/>
            <person name="Daran J.-M."/>
            <person name="Driessen A.J.M."/>
            <person name="Garcia-Estrada C."/>
            <person name="Fedorova N.D."/>
            <person name="Harris D.M."/>
            <person name="Heijne W.H.M."/>
            <person name="Joardar V.S."/>
            <person name="Kiel J.A.K.W."/>
            <person name="Kovalchuk A."/>
            <person name="Martin J.F."/>
            <person name="Nierman W.C."/>
            <person name="Nijland J.G."/>
            <person name="Pronk J.T."/>
            <person name="Roubos J.A."/>
            <person name="van der Klei I.J."/>
            <person name="van Peij N.N.M.E."/>
            <person name="Veenhuis M."/>
            <person name="von Doehren H."/>
            <person name="Wagner C."/>
            <person name="Wortman J.R."/>
            <person name="Bovenberg R.A.L."/>
        </authorList>
    </citation>
    <scope>NUCLEOTIDE SEQUENCE [LARGE SCALE GENOMIC DNA]</scope>
    <source>
        <strain evidence="2">ATCC 28089 / DSM 1075 / NRRL 1951 / Wisconsin 54-1255</strain>
    </source>
</reference>
<dbReference type="OrthoDB" id="62952at2759"/>
<proteinExistence type="predicted"/>
<evidence type="ECO:0000313" key="1">
    <source>
        <dbReference type="EMBL" id="CAP98920.1"/>
    </source>
</evidence>
<name>B6HR39_PENRW</name>
<dbReference type="Proteomes" id="UP000000724">
    <property type="component" value="Contig Pc00c22"/>
</dbReference>
<gene>
    <name evidence="1" type="ORF">Pc22g16320</name>
    <name evidence="1" type="ORF">PCH_Pc22g16320</name>
</gene>
<dbReference type="VEuPathDB" id="FungiDB:PCH_Pc22g16320"/>
<accession>B6HR39</accession>
<dbReference type="EMBL" id="AM920437">
    <property type="protein sequence ID" value="CAP98920.1"/>
    <property type="molecule type" value="Genomic_DNA"/>
</dbReference>
<organism evidence="1 2">
    <name type="scientific">Penicillium rubens (strain ATCC 28089 / DSM 1075 / NRRL 1951 / Wisconsin 54-1255)</name>
    <name type="common">Penicillium chrysogenum</name>
    <dbReference type="NCBI Taxonomy" id="500485"/>
    <lineage>
        <taxon>Eukaryota</taxon>
        <taxon>Fungi</taxon>
        <taxon>Dikarya</taxon>
        <taxon>Ascomycota</taxon>
        <taxon>Pezizomycotina</taxon>
        <taxon>Eurotiomycetes</taxon>
        <taxon>Eurotiomycetidae</taxon>
        <taxon>Eurotiales</taxon>
        <taxon>Aspergillaceae</taxon>
        <taxon>Penicillium</taxon>
        <taxon>Penicillium chrysogenum species complex</taxon>
    </lineage>
</organism>
<protein>
    <submittedName>
        <fullName evidence="1">Uncharacterized protein</fullName>
    </submittedName>
</protein>
<dbReference type="HOGENOM" id="CLU_1372603_0_0_1"/>